<evidence type="ECO:0000313" key="5">
    <source>
        <dbReference type="EMBL" id="PKW18135.1"/>
    </source>
</evidence>
<accession>A0A2N3Y5E7</accession>
<evidence type="ECO:0000256" key="3">
    <source>
        <dbReference type="ARBA" id="ARBA00022691"/>
    </source>
</evidence>
<evidence type="ECO:0000256" key="2">
    <source>
        <dbReference type="ARBA" id="ARBA00022679"/>
    </source>
</evidence>
<dbReference type="OrthoDB" id="7062303at2"/>
<dbReference type="Gene3D" id="3.40.50.150">
    <property type="entry name" value="Vaccinia Virus protein VP39"/>
    <property type="match status" value="1"/>
</dbReference>
<dbReference type="RefSeq" id="WP_010314049.1">
    <property type="nucleotide sequence ID" value="NZ_CP061007.1"/>
</dbReference>
<dbReference type="Pfam" id="PF13649">
    <property type="entry name" value="Methyltransf_25"/>
    <property type="match status" value="1"/>
</dbReference>
<evidence type="ECO:0000256" key="1">
    <source>
        <dbReference type="ARBA" id="ARBA00022603"/>
    </source>
</evidence>
<keyword evidence="2" id="KW-0808">Transferase</keyword>
<sequence length="193" mass="20650">MTEGTGRTTVPNGPNAWDGNDYQRHFDALAASGVDVHGEADFVRSYSPANVLDAGCGTGRVAIELARHGIEVYGTDLDSSMLATARQLAPEIRWTQANLAELNLGRTFDVVVMAGNVPLFTPVGTQEALVAGVARHVRPGGRLIAGFSLDRGYRITDYDAHAAAAGLTLTDRFATWERATFTDGDYAVSVHTR</sequence>
<dbReference type="SUPFAM" id="SSF53335">
    <property type="entry name" value="S-adenosyl-L-methionine-dependent methyltransferases"/>
    <property type="match status" value="1"/>
</dbReference>
<dbReference type="EMBL" id="PJNB01000001">
    <property type="protein sequence ID" value="PKW18135.1"/>
    <property type="molecule type" value="Genomic_DNA"/>
</dbReference>
<dbReference type="GO" id="GO:0032259">
    <property type="term" value="P:methylation"/>
    <property type="evidence" value="ECO:0007669"/>
    <property type="project" value="UniProtKB-KW"/>
</dbReference>
<dbReference type="GO" id="GO:0008168">
    <property type="term" value="F:methyltransferase activity"/>
    <property type="evidence" value="ECO:0007669"/>
    <property type="project" value="UniProtKB-KW"/>
</dbReference>
<name>A0A2N3Y5E7_SACSN</name>
<dbReference type="CDD" id="cd02440">
    <property type="entry name" value="AdoMet_MTases"/>
    <property type="match status" value="1"/>
</dbReference>
<dbReference type="PANTHER" id="PTHR43464">
    <property type="entry name" value="METHYLTRANSFERASE"/>
    <property type="match status" value="1"/>
</dbReference>
<feature type="domain" description="Methyltransferase" evidence="4">
    <location>
        <begin position="51"/>
        <end position="141"/>
    </location>
</feature>
<keyword evidence="1 5" id="KW-0489">Methyltransferase</keyword>
<dbReference type="AlphaFoldDB" id="A0A2N3Y5E7"/>
<protein>
    <submittedName>
        <fullName evidence="5">Methyltransferase family protein</fullName>
    </submittedName>
</protein>
<dbReference type="Proteomes" id="UP000233786">
    <property type="component" value="Unassembled WGS sequence"/>
</dbReference>
<dbReference type="InterPro" id="IPR029063">
    <property type="entry name" value="SAM-dependent_MTases_sf"/>
</dbReference>
<proteinExistence type="predicted"/>
<comment type="caution">
    <text evidence="5">The sequence shown here is derived from an EMBL/GenBank/DDBJ whole genome shotgun (WGS) entry which is preliminary data.</text>
</comment>
<reference evidence="5" key="1">
    <citation type="submission" date="2017-12" db="EMBL/GenBank/DDBJ databases">
        <title>Sequencing the genomes of 1000 Actinobacteria strains.</title>
        <authorList>
            <person name="Klenk H.-P."/>
        </authorList>
    </citation>
    <scope>NUCLEOTIDE SEQUENCE [LARGE SCALE GENOMIC DNA]</scope>
    <source>
        <strain evidence="5">DSM 44228</strain>
    </source>
</reference>
<evidence type="ECO:0000259" key="4">
    <source>
        <dbReference type="Pfam" id="PF13649"/>
    </source>
</evidence>
<dbReference type="InterPro" id="IPR041698">
    <property type="entry name" value="Methyltransf_25"/>
</dbReference>
<keyword evidence="6" id="KW-1185">Reference proteome</keyword>
<keyword evidence="3" id="KW-0949">S-adenosyl-L-methionine</keyword>
<organism evidence="5 6">
    <name type="scientific">Saccharopolyspora spinosa</name>
    <dbReference type="NCBI Taxonomy" id="60894"/>
    <lineage>
        <taxon>Bacteria</taxon>
        <taxon>Bacillati</taxon>
        <taxon>Actinomycetota</taxon>
        <taxon>Actinomycetes</taxon>
        <taxon>Pseudonocardiales</taxon>
        <taxon>Pseudonocardiaceae</taxon>
        <taxon>Saccharopolyspora</taxon>
    </lineage>
</organism>
<gene>
    <name evidence="5" type="ORF">A8926_6198</name>
</gene>
<evidence type="ECO:0000313" key="6">
    <source>
        <dbReference type="Proteomes" id="UP000233786"/>
    </source>
</evidence>
<dbReference type="STRING" id="994479.GCA_000194155_06845"/>
<dbReference type="PANTHER" id="PTHR43464:SF19">
    <property type="entry name" value="UBIQUINONE BIOSYNTHESIS O-METHYLTRANSFERASE, MITOCHONDRIAL"/>
    <property type="match status" value="1"/>
</dbReference>